<keyword evidence="1" id="KW-1133">Transmembrane helix</keyword>
<feature type="transmembrane region" description="Helical" evidence="1">
    <location>
        <begin position="21"/>
        <end position="44"/>
    </location>
</feature>
<keyword evidence="1" id="KW-0812">Transmembrane</keyword>
<evidence type="ECO:0000313" key="3">
    <source>
        <dbReference type="Proteomes" id="UP000514716"/>
    </source>
</evidence>
<protein>
    <submittedName>
        <fullName evidence="2">Uncharacterized protein</fullName>
    </submittedName>
</protein>
<dbReference type="Proteomes" id="UP000514716">
    <property type="component" value="Chromosome"/>
</dbReference>
<keyword evidence="1" id="KW-0472">Membrane</keyword>
<sequence length="45" mass="5067">MPELFNDFREALTAKIKCLGMSAFVVAKYMALGLIPLYLIYLAIN</sequence>
<accession>A0A7D7MHQ9</accession>
<keyword evidence="3" id="KW-1185">Reference proteome</keyword>
<dbReference type="RefSeq" id="WP_171900942.1">
    <property type="nucleotide sequence ID" value="NZ_CP059540.1"/>
</dbReference>
<evidence type="ECO:0000313" key="2">
    <source>
        <dbReference type="EMBL" id="QMT18231.1"/>
    </source>
</evidence>
<gene>
    <name evidence="2" type="ORF">H1Q58_04200</name>
</gene>
<dbReference type="EMBL" id="CP059540">
    <property type="protein sequence ID" value="QMT18231.1"/>
    <property type="molecule type" value="Genomic_DNA"/>
</dbReference>
<dbReference type="KEGG" id="pdec:H1Q58_04200"/>
<dbReference type="AlphaFoldDB" id="A0A7D7MHQ9"/>
<reference evidence="2 3" key="1">
    <citation type="submission" date="2020-07" db="EMBL/GenBank/DDBJ databases">
        <title>Screening of a cold-adapted Planococcus bacterium producing protease in traditional shrimp paste and protease identification by genome sequencing.</title>
        <authorList>
            <person name="Gao R."/>
            <person name="Leng W."/>
            <person name="Chu Q."/>
            <person name="Wu X."/>
            <person name="Liu H."/>
            <person name="Li X."/>
        </authorList>
    </citation>
    <scope>NUCLEOTIDE SEQUENCE [LARGE SCALE GENOMIC DNA]</scope>
    <source>
        <strain evidence="2 3">XJ11</strain>
    </source>
</reference>
<proteinExistence type="predicted"/>
<evidence type="ECO:0000256" key="1">
    <source>
        <dbReference type="SAM" id="Phobius"/>
    </source>
</evidence>
<organism evidence="2 3">
    <name type="scientific">Planococcus maritimus</name>
    <dbReference type="NCBI Taxonomy" id="192421"/>
    <lineage>
        <taxon>Bacteria</taxon>
        <taxon>Bacillati</taxon>
        <taxon>Bacillota</taxon>
        <taxon>Bacilli</taxon>
        <taxon>Bacillales</taxon>
        <taxon>Caryophanaceae</taxon>
        <taxon>Planococcus</taxon>
    </lineage>
</organism>
<name>A0A7D7MHQ9_PLAMR</name>